<comment type="catalytic activity">
    <reaction evidence="1">
        <text>Preferential release of a C-terminal arginine or lysine residue.</text>
        <dbReference type="EC" id="3.4.16.6"/>
    </reaction>
</comment>
<keyword evidence="8" id="KW-0333">Golgi apparatus</keyword>
<keyword evidence="6" id="KW-0732">Signal</keyword>
<dbReference type="PANTHER" id="PTHR11802">
    <property type="entry name" value="SERINE PROTEASE FAMILY S10 SERINE CARBOXYPEPTIDASE"/>
    <property type="match status" value="1"/>
</dbReference>
<keyword evidence="4 14" id="KW-0812">Transmembrane</keyword>
<evidence type="ECO:0000256" key="11">
    <source>
        <dbReference type="ARBA" id="ARBA00040403"/>
    </source>
</evidence>
<dbReference type="GO" id="GO:0006508">
    <property type="term" value="P:proteolysis"/>
    <property type="evidence" value="ECO:0007669"/>
    <property type="project" value="InterPro"/>
</dbReference>
<dbReference type="EMBL" id="CAJNON010000340">
    <property type="protein sequence ID" value="CAF1206898.1"/>
    <property type="molecule type" value="Genomic_DNA"/>
</dbReference>
<evidence type="ECO:0000256" key="13">
    <source>
        <dbReference type="ARBA" id="ARBA00042717"/>
    </source>
</evidence>
<comment type="subcellular location">
    <subcellularLocation>
        <location evidence="2">Golgi apparatus</location>
        <location evidence="2">trans-Golgi network membrane</location>
        <topology evidence="2">Single-pass type I membrane protein</topology>
    </subcellularLocation>
</comment>
<feature type="transmembrane region" description="Helical" evidence="14">
    <location>
        <begin position="557"/>
        <end position="580"/>
    </location>
</feature>
<evidence type="ECO:0000256" key="4">
    <source>
        <dbReference type="ARBA" id="ARBA00022692"/>
    </source>
</evidence>
<dbReference type="Gene3D" id="3.40.50.1820">
    <property type="entry name" value="alpha/beta hydrolase"/>
    <property type="match status" value="4"/>
</dbReference>
<sequence length="632" mass="71457">MHHLSSMITQLFILFSIVGSLTFGLQATDFYVHHLPLLPKEASSIRMHAGLLSVNPQHHGSLFFWHFEKKYPSDKLRTVIWLNGGPGCSSLIGAWMEIGPFSFQDENTIIENDGSWHLYTNLLFVDQPVGTGFSTIDTDSFIHELDEMANQFLSFLDQYIKIFPELLENDIYLAGQSYAGQYIPYIAKAILGQRSALKLRGLLIGNGWIDPVTIPLTFALQATDFYVHDLPLLPKGASSIRMHAGLLPVNPQHHGSLFFWHFEKKYPSDKLRTVIWLNGGPGCSSMAAAWMEIDQPVGTGFSTIDTDSFIHELDEMANQFLGFLDQYIKIFPELLENDIYLAGESFAGQYIPYIAKAILEQRSTLKLCGLLIGNGLIDPATIYKSYLPFAVANNLVVENSNLYDLINIEVEQCDQALSKQNTFTAYNSKPSITVLPNLLQQIPIILYSGQYDLRCNHRATEAMIDGMTWNGGTGFDFGNGTSSPKDPWIVDGESAGLIQSARNLTYILFYNASHMVHYNYPRRSRFMLHQFTQLDLTSSTDTTTRKNTKESTRSIRLIAFIVLPVTFVTIALTGLIWFFVHKWYPTKLPTPFSIFRLLQSKTHNVEQQQWIRYSLLNDSSTNLEVVDSETFV</sequence>
<evidence type="ECO:0000256" key="8">
    <source>
        <dbReference type="ARBA" id="ARBA00023034"/>
    </source>
</evidence>
<reference evidence="15" key="1">
    <citation type="submission" date="2021-02" db="EMBL/GenBank/DDBJ databases">
        <authorList>
            <person name="Nowell W R."/>
        </authorList>
    </citation>
    <scope>NUCLEOTIDE SEQUENCE</scope>
</reference>
<evidence type="ECO:0000256" key="1">
    <source>
        <dbReference type="ARBA" id="ARBA00001003"/>
    </source>
</evidence>
<name>A0A814WXV6_9BILA</name>
<evidence type="ECO:0000256" key="10">
    <source>
        <dbReference type="ARBA" id="ARBA00038895"/>
    </source>
</evidence>
<evidence type="ECO:0000313" key="15">
    <source>
        <dbReference type="EMBL" id="CAF1206898.1"/>
    </source>
</evidence>
<evidence type="ECO:0000256" key="6">
    <source>
        <dbReference type="ARBA" id="ARBA00022729"/>
    </source>
</evidence>
<keyword evidence="9 14" id="KW-0472">Membrane</keyword>
<evidence type="ECO:0000256" key="12">
    <source>
        <dbReference type="ARBA" id="ARBA00040628"/>
    </source>
</evidence>
<evidence type="ECO:0000256" key="9">
    <source>
        <dbReference type="ARBA" id="ARBA00023136"/>
    </source>
</evidence>
<dbReference type="Pfam" id="PF00450">
    <property type="entry name" value="Peptidase_S10"/>
    <property type="match status" value="2"/>
</dbReference>
<dbReference type="OrthoDB" id="443318at2759"/>
<evidence type="ECO:0000256" key="2">
    <source>
        <dbReference type="ARBA" id="ARBA00004393"/>
    </source>
</evidence>
<evidence type="ECO:0000256" key="14">
    <source>
        <dbReference type="SAM" id="Phobius"/>
    </source>
</evidence>
<dbReference type="Proteomes" id="UP000663891">
    <property type="component" value="Unassembled WGS sequence"/>
</dbReference>
<dbReference type="SUPFAM" id="SSF53474">
    <property type="entry name" value="alpha/beta-Hydrolases"/>
    <property type="match status" value="2"/>
</dbReference>
<protein>
    <recommendedName>
        <fullName evidence="12">Pheromone-processing carboxypeptidase KEX1</fullName>
        <ecNumber evidence="10">3.4.16.6</ecNumber>
    </recommendedName>
    <alternativeName>
        <fullName evidence="13">Carboxypeptidase D</fullName>
    </alternativeName>
    <alternativeName>
        <fullName evidence="11">Pheromone-processing carboxypeptidase kex1</fullName>
    </alternativeName>
</protein>
<keyword evidence="7 14" id="KW-1133">Transmembrane helix</keyword>
<dbReference type="GO" id="GO:0005802">
    <property type="term" value="C:trans-Golgi network"/>
    <property type="evidence" value="ECO:0007669"/>
    <property type="project" value="TreeGrafter"/>
</dbReference>
<dbReference type="PANTHER" id="PTHR11802:SF190">
    <property type="entry name" value="PHEROMONE-PROCESSING CARBOXYPEPTIDASE KEX1"/>
    <property type="match status" value="1"/>
</dbReference>
<dbReference type="InterPro" id="IPR029058">
    <property type="entry name" value="AB_hydrolase_fold"/>
</dbReference>
<dbReference type="GO" id="GO:0006915">
    <property type="term" value="P:apoptotic process"/>
    <property type="evidence" value="ECO:0007669"/>
    <property type="project" value="UniProtKB-KW"/>
</dbReference>
<dbReference type="GO" id="GO:0004185">
    <property type="term" value="F:serine-type carboxypeptidase activity"/>
    <property type="evidence" value="ECO:0007669"/>
    <property type="project" value="UniProtKB-EC"/>
</dbReference>
<evidence type="ECO:0000256" key="7">
    <source>
        <dbReference type="ARBA" id="ARBA00022989"/>
    </source>
</evidence>
<gene>
    <name evidence="15" type="ORF">VCS650_LOCUS25959</name>
</gene>
<accession>A0A814WXV6</accession>
<proteinExistence type="inferred from homology"/>
<evidence type="ECO:0000313" key="16">
    <source>
        <dbReference type="Proteomes" id="UP000663891"/>
    </source>
</evidence>
<dbReference type="AlphaFoldDB" id="A0A814WXV6"/>
<dbReference type="EC" id="3.4.16.6" evidence="10"/>
<comment type="similarity">
    <text evidence="3">Belongs to the peptidase S10 family.</text>
</comment>
<evidence type="ECO:0000256" key="3">
    <source>
        <dbReference type="ARBA" id="ARBA00009431"/>
    </source>
</evidence>
<keyword evidence="5" id="KW-0053">Apoptosis</keyword>
<dbReference type="PRINTS" id="PR00724">
    <property type="entry name" value="CRBOXYPTASEC"/>
</dbReference>
<comment type="caution">
    <text evidence="15">The sequence shown here is derived from an EMBL/GenBank/DDBJ whole genome shotgun (WGS) entry which is preliminary data.</text>
</comment>
<dbReference type="InterPro" id="IPR001563">
    <property type="entry name" value="Peptidase_S10"/>
</dbReference>
<evidence type="ECO:0000256" key="5">
    <source>
        <dbReference type="ARBA" id="ARBA00022703"/>
    </source>
</evidence>
<organism evidence="15 16">
    <name type="scientific">Adineta steineri</name>
    <dbReference type="NCBI Taxonomy" id="433720"/>
    <lineage>
        <taxon>Eukaryota</taxon>
        <taxon>Metazoa</taxon>
        <taxon>Spiralia</taxon>
        <taxon>Gnathifera</taxon>
        <taxon>Rotifera</taxon>
        <taxon>Eurotatoria</taxon>
        <taxon>Bdelloidea</taxon>
        <taxon>Adinetida</taxon>
        <taxon>Adinetidae</taxon>
        <taxon>Adineta</taxon>
    </lineage>
</organism>